<dbReference type="Pfam" id="PF00534">
    <property type="entry name" value="Glycos_transf_1"/>
    <property type="match status" value="1"/>
</dbReference>
<dbReference type="GO" id="GO:0016757">
    <property type="term" value="F:glycosyltransferase activity"/>
    <property type="evidence" value="ECO:0007669"/>
    <property type="project" value="UniProtKB-KW"/>
</dbReference>
<sequence length="403" mass="44874">MSLRKDDKLTILIAADTYPPDVNGAAMFCYRLATAMTARGHEVHVVAARNDAGPGLKQFHEEATIHRLRSHKAPTHESYRLCFPWQIKKDMAQVFAEIQPDVVHAQCHYMVGEAAINEAVRRRVRLIATNHFMPENLEPYLPFPRWFLDIVSKNSWRDMGKLMGQAQVVTTPTPLAAKTMAARAGLKHVLPLSNGIDYHHYEAKAEDEVVSDGPARILFVGRLAVEKNIDVLLHAAARLRGDFQVRIVGDGDQRDKLHELAHELKLGEKVQFLGHVDDDQLRQEYLDATVFCQPGTAELQSLVSLEAMSASTPVVLANALALPHLINQEKTNGYLFVPGDPEDLAAKLQMVLDAPEAERRAMGQASHELAMTHSVDTIMDKFEALYRGSDGREFMAPGTANPR</sequence>
<dbReference type="EMBL" id="JBHLUB010000004">
    <property type="protein sequence ID" value="MFC0581517.1"/>
    <property type="molecule type" value="Genomic_DNA"/>
</dbReference>
<evidence type="ECO:0000256" key="1">
    <source>
        <dbReference type="ARBA" id="ARBA00021292"/>
    </source>
</evidence>
<reference evidence="6 7" key="1">
    <citation type="submission" date="2024-09" db="EMBL/GenBank/DDBJ databases">
        <authorList>
            <person name="Sun Q."/>
            <person name="Mori K."/>
        </authorList>
    </citation>
    <scope>NUCLEOTIDE SEQUENCE [LARGE SCALE GENOMIC DNA]</scope>
    <source>
        <strain evidence="6 7">NCAIM B.02604</strain>
    </source>
</reference>
<dbReference type="Gene3D" id="3.40.50.2000">
    <property type="entry name" value="Glycogen Phosphorylase B"/>
    <property type="match status" value="2"/>
</dbReference>
<dbReference type="InterPro" id="IPR001296">
    <property type="entry name" value="Glyco_trans_1"/>
</dbReference>
<evidence type="ECO:0000259" key="4">
    <source>
        <dbReference type="Pfam" id="PF00534"/>
    </source>
</evidence>
<dbReference type="SUPFAM" id="SSF53756">
    <property type="entry name" value="UDP-Glycosyltransferase/glycogen phosphorylase"/>
    <property type="match status" value="1"/>
</dbReference>
<dbReference type="PANTHER" id="PTHR45947">
    <property type="entry name" value="SULFOQUINOVOSYL TRANSFERASE SQD2"/>
    <property type="match status" value="1"/>
</dbReference>
<name>A0ABV6P8R7_9MICC</name>
<dbReference type="InterPro" id="IPR028098">
    <property type="entry name" value="Glyco_trans_4-like_N"/>
</dbReference>
<gene>
    <name evidence="6" type="ORF">ACFFFR_03805</name>
</gene>
<proteinExistence type="predicted"/>
<feature type="domain" description="Glycosyltransferase subfamily 4-like N-terminal" evidence="5">
    <location>
        <begin position="22"/>
        <end position="197"/>
    </location>
</feature>
<comment type="caution">
    <text evidence="6">The sequence shown here is derived from an EMBL/GenBank/DDBJ whole genome shotgun (WGS) entry which is preliminary data.</text>
</comment>
<keyword evidence="7" id="KW-1185">Reference proteome</keyword>
<protein>
    <recommendedName>
        <fullName evidence="1">D-inositol 3-phosphate glycosyltransferase</fullName>
    </recommendedName>
</protein>
<evidence type="ECO:0000313" key="6">
    <source>
        <dbReference type="EMBL" id="MFC0581517.1"/>
    </source>
</evidence>
<evidence type="ECO:0000259" key="5">
    <source>
        <dbReference type="Pfam" id="PF13439"/>
    </source>
</evidence>
<evidence type="ECO:0000256" key="2">
    <source>
        <dbReference type="ARBA" id="ARBA00022676"/>
    </source>
</evidence>
<feature type="domain" description="Glycosyl transferase family 1" evidence="4">
    <location>
        <begin position="206"/>
        <end position="365"/>
    </location>
</feature>
<evidence type="ECO:0000256" key="3">
    <source>
        <dbReference type="ARBA" id="ARBA00022679"/>
    </source>
</evidence>
<dbReference type="RefSeq" id="WP_377458200.1">
    <property type="nucleotide sequence ID" value="NZ_JBHLUB010000004.1"/>
</dbReference>
<dbReference type="Proteomes" id="UP001589862">
    <property type="component" value="Unassembled WGS sequence"/>
</dbReference>
<dbReference type="InterPro" id="IPR050194">
    <property type="entry name" value="Glycosyltransferase_grp1"/>
</dbReference>
<organism evidence="6 7">
    <name type="scientific">Micrococcoides hystricis</name>
    <dbReference type="NCBI Taxonomy" id="1572761"/>
    <lineage>
        <taxon>Bacteria</taxon>
        <taxon>Bacillati</taxon>
        <taxon>Actinomycetota</taxon>
        <taxon>Actinomycetes</taxon>
        <taxon>Micrococcales</taxon>
        <taxon>Micrococcaceae</taxon>
        <taxon>Micrococcoides</taxon>
    </lineage>
</organism>
<dbReference type="Pfam" id="PF13439">
    <property type="entry name" value="Glyco_transf_4"/>
    <property type="match status" value="1"/>
</dbReference>
<dbReference type="PANTHER" id="PTHR45947:SF3">
    <property type="entry name" value="SULFOQUINOVOSYL TRANSFERASE SQD2"/>
    <property type="match status" value="1"/>
</dbReference>
<accession>A0ABV6P8R7</accession>
<evidence type="ECO:0000313" key="7">
    <source>
        <dbReference type="Proteomes" id="UP001589862"/>
    </source>
</evidence>
<keyword evidence="3 6" id="KW-0808">Transferase</keyword>
<keyword evidence="2 6" id="KW-0328">Glycosyltransferase</keyword>